<dbReference type="Gene3D" id="3.30.460.10">
    <property type="entry name" value="Beta Polymerase, domain 2"/>
    <property type="match status" value="1"/>
</dbReference>
<reference evidence="2" key="1">
    <citation type="submission" date="2023-05" db="EMBL/GenBank/DDBJ databases">
        <title>Cataloging the Phylogenetic Diversity of Human Bladder Bacteria.</title>
        <authorList>
            <person name="Du J."/>
        </authorList>
    </citation>
    <scope>NUCLEOTIDE SEQUENCE</scope>
    <source>
        <strain evidence="2">UMB1231</strain>
    </source>
</reference>
<name>A0AAJ1V207_9LACT</name>
<dbReference type="EMBL" id="JASOOE010000005">
    <property type="protein sequence ID" value="MDK7187055.1"/>
    <property type="molecule type" value="Genomic_DNA"/>
</dbReference>
<sequence length="200" mass="23157">MNQAIINYLRARYQPLTIAVYGSYAEGTFDDQSDFDCLVIVKDKTISHDDSMIEGILLDCFIYSEAELAQRPIEDFLTLYDAILLEDNGSGAKLKQEVRDYVLAHQMTDSADKNFLKSWMKKVLRRMEKGDDEAHYRAVMLLAESLEDYFILRDQFYFGSKKAIKQLETIDPQGYALFHQAMSLRTDGAIRSWIDHVMRI</sequence>
<comment type="caution">
    <text evidence="2">The sequence shown here is derived from an EMBL/GenBank/DDBJ whole genome shotgun (WGS) entry which is preliminary data.</text>
</comment>
<dbReference type="CDD" id="cd05403">
    <property type="entry name" value="NT_KNTase_like"/>
    <property type="match status" value="1"/>
</dbReference>
<feature type="domain" description="Polymerase nucleotidyl transferase" evidence="1">
    <location>
        <begin position="5"/>
        <end position="51"/>
    </location>
</feature>
<evidence type="ECO:0000313" key="3">
    <source>
        <dbReference type="Proteomes" id="UP001229251"/>
    </source>
</evidence>
<gene>
    <name evidence="2" type="ORF">QP433_03585</name>
</gene>
<dbReference type="GO" id="GO:0016779">
    <property type="term" value="F:nucleotidyltransferase activity"/>
    <property type="evidence" value="ECO:0007669"/>
    <property type="project" value="InterPro"/>
</dbReference>
<dbReference type="SUPFAM" id="SSF81301">
    <property type="entry name" value="Nucleotidyltransferase"/>
    <property type="match status" value="1"/>
</dbReference>
<organism evidence="2 3">
    <name type="scientific">Facklamia hominis</name>
    <dbReference type="NCBI Taxonomy" id="178214"/>
    <lineage>
        <taxon>Bacteria</taxon>
        <taxon>Bacillati</taxon>
        <taxon>Bacillota</taxon>
        <taxon>Bacilli</taxon>
        <taxon>Lactobacillales</taxon>
        <taxon>Aerococcaceae</taxon>
        <taxon>Facklamia</taxon>
    </lineage>
</organism>
<protein>
    <submittedName>
        <fullName evidence="2">Nucleotidyltransferase domain-containing protein</fullName>
    </submittedName>
</protein>
<dbReference type="Pfam" id="PF01909">
    <property type="entry name" value="NTP_transf_2"/>
    <property type="match status" value="1"/>
</dbReference>
<proteinExistence type="predicted"/>
<accession>A0AAJ1V207</accession>
<dbReference type="InterPro" id="IPR043519">
    <property type="entry name" value="NT_sf"/>
</dbReference>
<evidence type="ECO:0000313" key="2">
    <source>
        <dbReference type="EMBL" id="MDK7187055.1"/>
    </source>
</evidence>
<dbReference type="Proteomes" id="UP001229251">
    <property type="component" value="Unassembled WGS sequence"/>
</dbReference>
<evidence type="ECO:0000259" key="1">
    <source>
        <dbReference type="Pfam" id="PF01909"/>
    </source>
</evidence>
<dbReference type="AlphaFoldDB" id="A0AAJ1V207"/>
<dbReference type="InterPro" id="IPR002934">
    <property type="entry name" value="Polymerase_NTP_transf_dom"/>
</dbReference>
<dbReference type="RefSeq" id="WP_285065562.1">
    <property type="nucleotide sequence ID" value="NZ_JASOOE010000005.1"/>
</dbReference>